<dbReference type="OrthoDB" id="5570236at2"/>
<accession>A0A2P7NRP1</accession>
<proteinExistence type="predicted"/>
<reference evidence="1 2" key="1">
    <citation type="submission" date="2018-03" db="EMBL/GenBank/DDBJ databases">
        <title>Draft genome of Nitrosomonas supralitoralis APG5.</title>
        <authorList>
            <person name="Urakawa H."/>
            <person name="Lopez J.V."/>
        </authorList>
    </citation>
    <scope>NUCLEOTIDE SEQUENCE [LARGE SCALE GENOMIC DNA]</scope>
    <source>
        <strain evidence="1 2">APG5</strain>
    </source>
</reference>
<evidence type="ECO:0000313" key="1">
    <source>
        <dbReference type="EMBL" id="PSJ16151.1"/>
    </source>
</evidence>
<comment type="caution">
    <text evidence="1">The sequence shown here is derived from an EMBL/GenBank/DDBJ whole genome shotgun (WGS) entry which is preliminary data.</text>
</comment>
<organism evidence="1 2">
    <name type="scientific">Nitrosomonas supralitoralis</name>
    <dbReference type="NCBI Taxonomy" id="2116706"/>
    <lineage>
        <taxon>Bacteria</taxon>
        <taxon>Pseudomonadati</taxon>
        <taxon>Pseudomonadota</taxon>
        <taxon>Betaproteobacteria</taxon>
        <taxon>Nitrosomonadales</taxon>
        <taxon>Nitrosomonadaceae</taxon>
        <taxon>Nitrosomonas</taxon>
    </lineage>
</organism>
<dbReference type="RefSeq" id="WP_106708120.1">
    <property type="nucleotide sequence ID" value="NZ_PXXU01000067.1"/>
</dbReference>
<name>A0A2P7NRP1_9PROT</name>
<gene>
    <name evidence="1" type="ORF">C7H79_15050</name>
</gene>
<keyword evidence="2" id="KW-1185">Reference proteome</keyword>
<dbReference type="Proteomes" id="UP000241912">
    <property type="component" value="Unassembled WGS sequence"/>
</dbReference>
<evidence type="ECO:0000313" key="2">
    <source>
        <dbReference type="Proteomes" id="UP000241912"/>
    </source>
</evidence>
<dbReference type="AlphaFoldDB" id="A0A2P7NRP1"/>
<protein>
    <submittedName>
        <fullName evidence="1">Uncharacterized protein</fullName>
    </submittedName>
</protein>
<sequence>MSLYNNVAQSLSRGGLTGSVIGSASSITNSIGQRAASMMGNGELAKAIGSIGAATGRNVVINQINKHIPITARRGLNVGAGVVGDIMRGDVNAAGLRILDSGLLNKLLPGMSAAASQAMYWNRPSPLFGGITPTEALRIFETMQSTRLSKKNLFLIEASSRLMGDWVSPWLNKFATEIEYAPYIVGSEKHRTGGSTIDSVRTGDPVEMRISTMDDQFGTIKKWYELHHSSVVAQDGTVGLPSMYAIKFNIIHSFVTRESTLYGAYESIGWFRPSNLEISLSRREDAMAEVQMTFSQIDTFIKA</sequence>
<dbReference type="EMBL" id="PXXU01000067">
    <property type="protein sequence ID" value="PSJ16151.1"/>
    <property type="molecule type" value="Genomic_DNA"/>
</dbReference>